<accession>A0A4Q7MPQ9</accession>
<organism evidence="11 12">
    <name type="scientific">Kerstersia gyiorum</name>
    <dbReference type="NCBI Taxonomy" id="206506"/>
    <lineage>
        <taxon>Bacteria</taxon>
        <taxon>Pseudomonadati</taxon>
        <taxon>Pseudomonadota</taxon>
        <taxon>Betaproteobacteria</taxon>
        <taxon>Burkholderiales</taxon>
        <taxon>Alcaligenaceae</taxon>
        <taxon>Kerstersia</taxon>
    </lineage>
</organism>
<dbReference type="EMBL" id="SGWZ01000003">
    <property type="protein sequence ID" value="RZS69628.1"/>
    <property type="molecule type" value="Genomic_DNA"/>
</dbReference>
<keyword evidence="11" id="KW-0966">Cell projection</keyword>
<keyword evidence="3 9" id="KW-1005">Bacterial flagellum biogenesis</keyword>
<dbReference type="GO" id="GO:0045893">
    <property type="term" value="P:positive regulation of DNA-templated transcription"/>
    <property type="evidence" value="ECO:0007669"/>
    <property type="project" value="InterPro"/>
</dbReference>
<dbReference type="NCBIfam" id="NF009365">
    <property type="entry name" value="PRK12722.1"/>
    <property type="match status" value="1"/>
</dbReference>
<comment type="similarity">
    <text evidence="9 10">Belongs to the FlhC family.</text>
</comment>
<comment type="caution">
    <text evidence="11">The sequence shown here is derived from an EMBL/GenBank/DDBJ whole genome shotgun (WGS) entry which is preliminary data.</text>
</comment>
<feature type="binding site" evidence="9">
    <location>
        <position position="158"/>
    </location>
    <ligand>
        <name>Zn(2+)</name>
        <dbReference type="ChEBI" id="CHEBI:29105"/>
    </ligand>
</feature>
<evidence type="ECO:0000256" key="8">
    <source>
        <dbReference type="ARBA" id="ARBA00023163"/>
    </source>
</evidence>
<protein>
    <recommendedName>
        <fullName evidence="9 10">Flagellar transcriptional regulator FlhC</fullName>
    </recommendedName>
</protein>
<dbReference type="GO" id="GO:0005737">
    <property type="term" value="C:cytoplasm"/>
    <property type="evidence" value="ECO:0007669"/>
    <property type="project" value="UniProtKB-SubCell"/>
</dbReference>
<reference evidence="11 12" key="1">
    <citation type="submission" date="2019-02" db="EMBL/GenBank/DDBJ databases">
        <title>Genomic Encyclopedia of Type Strains, Phase IV (KMG-IV): sequencing the most valuable type-strain genomes for metagenomic binning, comparative biology and taxonomic classification.</title>
        <authorList>
            <person name="Goeker M."/>
        </authorList>
    </citation>
    <scope>NUCLEOTIDE SEQUENCE [LARGE SCALE GENOMIC DNA]</scope>
    <source>
        <strain evidence="11 12">DSM 16618</strain>
    </source>
</reference>
<evidence type="ECO:0000256" key="10">
    <source>
        <dbReference type="PIRNR" id="PIRNR003159"/>
    </source>
</evidence>
<keyword evidence="5 9" id="KW-0805">Transcription regulation</keyword>
<evidence type="ECO:0000256" key="6">
    <source>
        <dbReference type="ARBA" id="ARBA00023125"/>
    </source>
</evidence>
<evidence type="ECO:0000256" key="4">
    <source>
        <dbReference type="ARBA" id="ARBA00022833"/>
    </source>
</evidence>
<dbReference type="AlphaFoldDB" id="A0A4Q7MPQ9"/>
<name>A0A4Q7MPQ9_9BURK</name>
<keyword evidence="2 9" id="KW-0479">Metal-binding</keyword>
<keyword evidence="4 9" id="KW-0862">Zinc</keyword>
<comment type="function">
    <text evidence="9">Functions in complex with FlhD as a master transcriptional regulator that regulates transcription of several flagellar and non-flagellar operons by binding to their promoter region. Activates expression of class 2 flagellar genes, including fliA, which is a flagellum-specific sigma factor that turns on the class 3 genes. Also regulates genes whose products function in a variety of physiological pathways.</text>
</comment>
<evidence type="ECO:0000256" key="7">
    <source>
        <dbReference type="ARBA" id="ARBA00023159"/>
    </source>
</evidence>
<comment type="subcellular location">
    <subcellularLocation>
        <location evidence="9 10">Cytoplasm</location>
    </subcellularLocation>
</comment>
<dbReference type="SUPFAM" id="SSF160930">
    <property type="entry name" value="FlhC-like"/>
    <property type="match status" value="1"/>
</dbReference>
<evidence type="ECO:0000256" key="2">
    <source>
        <dbReference type="ARBA" id="ARBA00022723"/>
    </source>
</evidence>
<feature type="binding site" evidence="9">
    <location>
        <position position="178"/>
    </location>
    <ligand>
        <name>Zn(2+)</name>
        <dbReference type="ChEBI" id="CHEBI:29105"/>
    </ligand>
</feature>
<sequence length="202" mass="22734">MAVQRGKAKSSAKGSVRMDDAKSVVREAREIELAAAMIRLGARLQVLLTETGLSRERLSRLYREIRQESPPKGMLPFSVDWHMTWLPNIHSSVFYNIYQFMAGDAGLRGPLVLVEAYRGYQDLMGEEGTPEQGLVLSFTRAWMMVRFFEADMLQMCRCNSCGGQFVHHAHEPAEAFVCGLCRLPPRAGKRLSATRGAKRRQA</sequence>
<dbReference type="GO" id="GO:0003677">
    <property type="term" value="F:DNA binding"/>
    <property type="evidence" value="ECO:0007669"/>
    <property type="project" value="UniProtKB-UniRule"/>
</dbReference>
<feature type="binding site" evidence="9">
    <location>
        <position position="161"/>
    </location>
    <ligand>
        <name>Zn(2+)</name>
        <dbReference type="ChEBI" id="CHEBI:29105"/>
    </ligand>
</feature>
<comment type="cofactor">
    <cofactor evidence="9">
        <name>Zn(2+)</name>
        <dbReference type="ChEBI" id="CHEBI:29105"/>
    </cofactor>
    <text evidence="9">Binds 1 zinc ion per subunit.</text>
</comment>
<proteinExistence type="inferred from homology"/>
<dbReference type="InterPro" id="IPR007944">
    <property type="entry name" value="FlhC"/>
</dbReference>
<dbReference type="Proteomes" id="UP000292039">
    <property type="component" value="Unassembled WGS sequence"/>
</dbReference>
<evidence type="ECO:0000313" key="12">
    <source>
        <dbReference type="Proteomes" id="UP000292039"/>
    </source>
</evidence>
<evidence type="ECO:0000313" key="11">
    <source>
        <dbReference type="EMBL" id="RZS69628.1"/>
    </source>
</evidence>
<feature type="binding site" evidence="9">
    <location>
        <position position="181"/>
    </location>
    <ligand>
        <name>Zn(2+)</name>
        <dbReference type="ChEBI" id="CHEBI:29105"/>
    </ligand>
</feature>
<evidence type="ECO:0000256" key="9">
    <source>
        <dbReference type="HAMAP-Rule" id="MF_01891"/>
    </source>
</evidence>
<keyword evidence="7 9" id="KW-0010">Activator</keyword>
<dbReference type="HAMAP" id="MF_01891">
    <property type="entry name" value="FhlC"/>
    <property type="match status" value="1"/>
</dbReference>
<evidence type="ECO:0000256" key="1">
    <source>
        <dbReference type="ARBA" id="ARBA00022490"/>
    </source>
</evidence>
<keyword evidence="6 9" id="KW-0238">DNA-binding</keyword>
<dbReference type="Pfam" id="PF05280">
    <property type="entry name" value="FlhC"/>
    <property type="match status" value="1"/>
</dbReference>
<keyword evidence="11" id="KW-0969">Cilium</keyword>
<keyword evidence="11" id="KW-0282">Flagellum</keyword>
<dbReference type="GO" id="GO:0044781">
    <property type="term" value="P:bacterial-type flagellum organization"/>
    <property type="evidence" value="ECO:0007669"/>
    <property type="project" value="UniProtKB-KW"/>
</dbReference>
<gene>
    <name evidence="9" type="primary">flhC</name>
    <name evidence="11" type="ORF">EV679_2232</name>
</gene>
<keyword evidence="8 9" id="KW-0804">Transcription</keyword>
<dbReference type="GO" id="GO:1902208">
    <property type="term" value="P:regulation of bacterial-type flagellum assembly"/>
    <property type="evidence" value="ECO:0007669"/>
    <property type="project" value="UniProtKB-UniRule"/>
</dbReference>
<evidence type="ECO:0000256" key="3">
    <source>
        <dbReference type="ARBA" id="ARBA00022795"/>
    </source>
</evidence>
<dbReference type="PIRSF" id="PIRSF003159">
    <property type="entry name" value="FlhC"/>
    <property type="match status" value="1"/>
</dbReference>
<comment type="subunit">
    <text evidence="9">Heterohexamer composed of two FlhC and four FlhD subunits. Each FlhC binds a FlhD dimer, forming a heterotrimer, and a hexamer assembles by dimerization of two heterotrimers.</text>
</comment>
<dbReference type="GO" id="GO:0008270">
    <property type="term" value="F:zinc ion binding"/>
    <property type="evidence" value="ECO:0007669"/>
    <property type="project" value="UniProtKB-UniRule"/>
</dbReference>
<evidence type="ECO:0000256" key="5">
    <source>
        <dbReference type="ARBA" id="ARBA00023015"/>
    </source>
</evidence>
<keyword evidence="1 9" id="KW-0963">Cytoplasm</keyword>